<name>A0ABY4M2T4_9ACTN</name>
<accession>A0ABY4M2T4</accession>
<organism evidence="1 2">
    <name type="scientific">Streptomyces halobius</name>
    <dbReference type="NCBI Taxonomy" id="2879846"/>
    <lineage>
        <taxon>Bacteria</taxon>
        <taxon>Bacillati</taxon>
        <taxon>Actinomycetota</taxon>
        <taxon>Actinomycetes</taxon>
        <taxon>Kitasatosporales</taxon>
        <taxon>Streptomycetaceae</taxon>
        <taxon>Streptomyces</taxon>
    </lineage>
</organism>
<keyword evidence="2" id="KW-1185">Reference proteome</keyword>
<evidence type="ECO:0000313" key="1">
    <source>
        <dbReference type="EMBL" id="UQA92052.1"/>
    </source>
</evidence>
<sequence length="138" mass="15099">MSEAPFVCTINNLAYDEMRPQSTDLPLGRWVVYPEVIPGRKKAEEIEVIRQTRSPYVRGLVVYQVGSDESAWVKIGWDMPGVPGTTNIVNVETSHPEIIATLDGFIGLNETESITVTVVDAREQPTRNGNGPGKSADG</sequence>
<dbReference type="RefSeq" id="WP_248862878.1">
    <property type="nucleotide sequence ID" value="NZ_CP086322.1"/>
</dbReference>
<protein>
    <submittedName>
        <fullName evidence="1">Uncharacterized protein</fullName>
    </submittedName>
</protein>
<reference evidence="1" key="1">
    <citation type="submission" date="2021-10" db="EMBL/GenBank/DDBJ databases">
        <title>Streptomyces nigrumlapis sp.nov.,an antimicrobial producing actinobacterium isolated from Black Gobi rocks.</title>
        <authorList>
            <person name="Wen Y."/>
            <person name="Zhang W."/>
            <person name="Liu X.G."/>
        </authorList>
    </citation>
    <scope>NUCLEOTIDE SEQUENCE</scope>
    <source>
        <strain evidence="1">ST13-2-2</strain>
    </source>
</reference>
<evidence type="ECO:0000313" key="2">
    <source>
        <dbReference type="Proteomes" id="UP000830115"/>
    </source>
</evidence>
<dbReference type="EMBL" id="CP086322">
    <property type="protein sequence ID" value="UQA92052.1"/>
    <property type="molecule type" value="Genomic_DNA"/>
</dbReference>
<dbReference type="Proteomes" id="UP000830115">
    <property type="component" value="Chromosome"/>
</dbReference>
<dbReference type="Gene3D" id="2.60.270.50">
    <property type="match status" value="1"/>
</dbReference>
<proteinExistence type="predicted"/>
<gene>
    <name evidence="1" type="ORF">K9S39_09515</name>
</gene>